<dbReference type="EMBL" id="AP009049">
    <property type="protein sequence ID" value="BAH05210.1"/>
    <property type="molecule type" value="Genomic_DNA"/>
</dbReference>
<evidence type="ECO:0000313" key="2">
    <source>
        <dbReference type="Proteomes" id="UP000007969"/>
    </source>
</evidence>
<name>B9DY85_CLOK1</name>
<accession>B9DY85</accession>
<reference evidence="2" key="1">
    <citation type="submission" date="2005-09" db="EMBL/GenBank/DDBJ databases">
        <title>Complete genome sequence of Clostridium kluyveri and comparative genomics of Clostridia species.</title>
        <authorList>
            <person name="Inui M."/>
            <person name="Nonaka H."/>
            <person name="Shinoda Y."/>
            <person name="Ikenaga Y."/>
            <person name="Abe M."/>
            <person name="Naito K."/>
            <person name="Vertes A.A."/>
            <person name="Yukawa H."/>
        </authorList>
    </citation>
    <scope>NUCLEOTIDE SEQUENCE [LARGE SCALE GENOMIC DNA]</scope>
    <source>
        <strain evidence="2">NBRC 12016</strain>
    </source>
</reference>
<dbReference type="Proteomes" id="UP000007969">
    <property type="component" value="Chromosome"/>
</dbReference>
<gene>
    <name evidence="1" type="ordered locus">CKR_0159</name>
</gene>
<proteinExistence type="predicted"/>
<dbReference type="AlphaFoldDB" id="B9DY85"/>
<sequence length="143" mass="16600">MLNLYKELNWMKDIIFDDFQNAVNESLLRHKSILDIITKFQESNARINRAIAKSVTNCGCIEVCAKKQHLSEDNTLNIEFLKNCLNTHTKGSLCDNCRDVIQNEIGNNLFYLTSLCNILDLNLYDILLKEYDKINTLGKYSFR</sequence>
<protein>
    <recommendedName>
        <fullName evidence="3">DUF1573 domain-containing protein</fullName>
    </recommendedName>
</protein>
<evidence type="ECO:0008006" key="3">
    <source>
        <dbReference type="Google" id="ProtNLM"/>
    </source>
</evidence>
<dbReference type="HOGENOM" id="CLU_1924187_0_0_9"/>
<evidence type="ECO:0000313" key="1">
    <source>
        <dbReference type="EMBL" id="BAH05210.1"/>
    </source>
</evidence>
<organism evidence="1 2">
    <name type="scientific">Clostridium kluyveri (strain NBRC 12016)</name>
    <dbReference type="NCBI Taxonomy" id="583346"/>
    <lineage>
        <taxon>Bacteria</taxon>
        <taxon>Bacillati</taxon>
        <taxon>Bacillota</taxon>
        <taxon>Clostridia</taxon>
        <taxon>Eubacteriales</taxon>
        <taxon>Clostridiaceae</taxon>
        <taxon>Clostridium</taxon>
    </lineage>
</organism>
<dbReference type="KEGG" id="ckr:CKR_0159"/>